<dbReference type="InterPro" id="IPR006026">
    <property type="entry name" value="Peptidase_Metallo"/>
</dbReference>
<reference evidence="18 19" key="1">
    <citation type="submission" date="2024-08" db="EMBL/GenBank/DDBJ databases">
        <title>Gnathostoma spinigerum genome.</title>
        <authorList>
            <person name="Gonzalez-Bertolin B."/>
            <person name="Monzon S."/>
            <person name="Zaballos A."/>
            <person name="Jimenez P."/>
            <person name="Dekumyoy P."/>
            <person name="Varona S."/>
            <person name="Cuesta I."/>
            <person name="Sumanam S."/>
            <person name="Adisakwattana P."/>
            <person name="Gasser R.B."/>
            <person name="Hernandez-Gonzalez A."/>
            <person name="Young N.D."/>
            <person name="Perteguer M.J."/>
        </authorList>
    </citation>
    <scope>NUCLEOTIDE SEQUENCE [LARGE SCALE GENOMIC DNA]</scope>
    <source>
        <strain evidence="18">AL3</strain>
        <tissue evidence="18">Liver</tissue>
    </source>
</reference>
<dbReference type="Proteomes" id="UP001608902">
    <property type="component" value="Unassembled WGS sequence"/>
</dbReference>
<feature type="binding site" evidence="12">
    <location>
        <position position="232"/>
    </location>
    <ligand>
        <name>Zn(2+)</name>
        <dbReference type="ChEBI" id="CHEBI:29105"/>
        <label>2</label>
        <note>catalytic</note>
    </ligand>
</feature>
<keyword evidence="3 12" id="KW-0479">Metal-binding</keyword>
<feature type="binding site" evidence="13">
    <location>
        <position position="174"/>
    </location>
    <ligand>
        <name>Zn(2+)</name>
        <dbReference type="ChEBI" id="CHEBI:29105"/>
        <label>1</label>
    </ligand>
</feature>
<feature type="active site" evidence="11">
    <location>
        <position position="229"/>
    </location>
</feature>
<keyword evidence="6" id="KW-0378">Hydrolase</keyword>
<dbReference type="EMBL" id="JBGFUD010000615">
    <property type="protein sequence ID" value="MFH4974907.1"/>
    <property type="molecule type" value="Genomic_DNA"/>
</dbReference>
<feature type="repeat" description="Hemopexin" evidence="14">
    <location>
        <begin position="426"/>
        <end position="478"/>
    </location>
</feature>
<dbReference type="InterPro" id="IPR036375">
    <property type="entry name" value="Hemopexin-like_dom_sf"/>
</dbReference>
<evidence type="ECO:0000256" key="13">
    <source>
        <dbReference type="PIRSR" id="PIRSR621190-2"/>
    </source>
</evidence>
<dbReference type="InterPro" id="IPR024079">
    <property type="entry name" value="MetalloPept_cat_dom_sf"/>
</dbReference>
<feature type="binding site" evidence="13">
    <location>
        <position position="189"/>
    </location>
    <ligand>
        <name>Zn(2+)</name>
        <dbReference type="ChEBI" id="CHEBI:29105"/>
        <label>1</label>
    </ligand>
</feature>
<evidence type="ECO:0000256" key="16">
    <source>
        <dbReference type="SAM" id="SignalP"/>
    </source>
</evidence>
<dbReference type="PANTHER" id="PTHR10201">
    <property type="entry name" value="MATRIX METALLOPROTEINASE"/>
    <property type="match status" value="1"/>
</dbReference>
<feature type="binding site" evidence="13">
    <location>
        <position position="182"/>
    </location>
    <ligand>
        <name>Ca(2+)</name>
        <dbReference type="ChEBI" id="CHEBI:29108"/>
        <label>3</label>
    </ligand>
</feature>
<feature type="binding site" evidence="13">
    <location>
        <position position="164"/>
    </location>
    <ligand>
        <name>Ca(2+)</name>
        <dbReference type="ChEBI" id="CHEBI:29108"/>
        <label>2</label>
    </ligand>
</feature>
<dbReference type="InterPro" id="IPR002477">
    <property type="entry name" value="Peptidoglycan-bd-like"/>
</dbReference>
<proteinExistence type="inferred from homology"/>
<dbReference type="CDD" id="cd04278">
    <property type="entry name" value="ZnMc_MMP"/>
    <property type="match status" value="1"/>
</dbReference>
<feature type="repeat" description="Hemopexin" evidence="14">
    <location>
        <begin position="383"/>
        <end position="425"/>
    </location>
</feature>
<dbReference type="SMART" id="SM00120">
    <property type="entry name" value="HX"/>
    <property type="match status" value="3"/>
</dbReference>
<dbReference type="SUPFAM" id="SSF50923">
    <property type="entry name" value="Hemopexin-like domain"/>
    <property type="match status" value="1"/>
</dbReference>
<sequence length="566" mass="64078">MRCVCFLSLLVVQSFVSELIAKDDKPPPANDEQAKNYLINFGYIPTSNVLTAGSGLSAKIQDAQDALKSAIKKFQEFAGLKVTGILDDATREKMANPRCGVPDIMEFRRRGSVFKWPKNEITYSIDSYSTDLPRSEIRKAIKEAFDVWSEVTPLEFHEVPSDGDIRIRFASRYHGDPWSFDGRGGILAHATMPTNGILHFDEDENWVYMDPIKIGRYLYTDLLTVAIHEIGHTLGLVHSRDENAIMAPFYQESIDHYGNYHKPKLSKDDVNRIQQIYARKESKLRPSLPTVHDDEDYHDSHIFTHRPPTTPEPSSGGGGLWDRIKSFFGFGRSSSSRKTVSNTPAMYPDAPLKPGGLSEGDRITIKPANPTKTTDWHGSIECPREIDAVIDAGKVAYLFSGSKVYEVRNGKVSGVRSLKQFFPNGPPYVQAAVESPQSEHFLLFHDKKVYLYKYEQRSDRFRLDPEYPKRLPSSLTFKPLGAFRWTDNRQYILNGHHFALYDENWNKVTLEARLSKYFGNLPDVAIRGAVINGPIVTLFSDDKVYKYDTNTERVLGSLPIGVYLSC</sequence>
<evidence type="ECO:0000256" key="14">
    <source>
        <dbReference type="PROSITE-ProRule" id="PRU01011"/>
    </source>
</evidence>
<dbReference type="InterPro" id="IPR021158">
    <property type="entry name" value="Pept_M10A_Zn_BS"/>
</dbReference>
<keyword evidence="10" id="KW-0325">Glycoprotein</keyword>
<feature type="binding site" evidence="13">
    <location>
        <position position="176"/>
    </location>
    <ligand>
        <name>Zn(2+)</name>
        <dbReference type="ChEBI" id="CHEBI:29105"/>
        <label>1</label>
    </ligand>
</feature>
<evidence type="ECO:0000256" key="7">
    <source>
        <dbReference type="ARBA" id="ARBA00022833"/>
    </source>
</evidence>
<dbReference type="PIRSF" id="PIRSF001191">
    <property type="entry name" value="Peptidase_M10A_matrix"/>
    <property type="match status" value="1"/>
</dbReference>
<evidence type="ECO:0000256" key="11">
    <source>
        <dbReference type="PIRSR" id="PIRSR001191-1"/>
    </source>
</evidence>
<dbReference type="Gene3D" id="3.40.390.10">
    <property type="entry name" value="Collagenase (Catalytic Domain)"/>
    <property type="match status" value="1"/>
</dbReference>
<dbReference type="GO" id="GO:0008237">
    <property type="term" value="F:metallopeptidase activity"/>
    <property type="evidence" value="ECO:0007669"/>
    <property type="project" value="UniProtKB-KW"/>
</dbReference>
<evidence type="ECO:0000256" key="6">
    <source>
        <dbReference type="ARBA" id="ARBA00022801"/>
    </source>
</evidence>
<evidence type="ECO:0000256" key="12">
    <source>
        <dbReference type="PIRSR" id="PIRSR001191-2"/>
    </source>
</evidence>
<feature type="binding site" evidence="13">
    <location>
        <position position="349"/>
    </location>
    <ligand>
        <name>Ca(2+)</name>
        <dbReference type="ChEBI" id="CHEBI:29108"/>
        <label>4</label>
    </ligand>
</feature>
<comment type="similarity">
    <text evidence="1">Belongs to the peptidase M10A family.</text>
</comment>
<evidence type="ECO:0000259" key="17">
    <source>
        <dbReference type="SMART" id="SM00235"/>
    </source>
</evidence>
<feature type="binding site" evidence="13">
    <location>
        <position position="432"/>
    </location>
    <ligand>
        <name>Ca(2+)</name>
        <dbReference type="ChEBI" id="CHEBI:29108"/>
        <label>5</label>
    </ligand>
</feature>
<keyword evidence="8" id="KW-0482">Metalloprotease</keyword>
<evidence type="ECO:0000256" key="10">
    <source>
        <dbReference type="ARBA" id="ARBA00023180"/>
    </source>
</evidence>
<feature type="binding site" description="in inhibited form" evidence="13">
    <location>
        <position position="99"/>
    </location>
    <ligand>
        <name>Zn(2+)</name>
        <dbReference type="ChEBI" id="CHEBI:29105"/>
        <label>2</label>
        <note>catalytic</note>
    </ligand>
</feature>
<comment type="caution">
    <text evidence="18">The sequence shown here is derived from an EMBL/GenBank/DDBJ whole genome shotgun (WGS) entry which is preliminary data.</text>
</comment>
<evidence type="ECO:0000256" key="5">
    <source>
        <dbReference type="ARBA" id="ARBA00022737"/>
    </source>
</evidence>
<keyword evidence="13" id="KW-0106">Calcium</keyword>
<feature type="signal peptide" evidence="16">
    <location>
        <begin position="1"/>
        <end position="21"/>
    </location>
</feature>
<feature type="binding site" evidence="13">
    <location>
        <position position="204"/>
    </location>
    <ligand>
        <name>Ca(2+)</name>
        <dbReference type="ChEBI" id="CHEBI:29108"/>
        <label>1</label>
    </ligand>
</feature>
<organism evidence="18 19">
    <name type="scientific">Gnathostoma spinigerum</name>
    <dbReference type="NCBI Taxonomy" id="75299"/>
    <lineage>
        <taxon>Eukaryota</taxon>
        <taxon>Metazoa</taxon>
        <taxon>Ecdysozoa</taxon>
        <taxon>Nematoda</taxon>
        <taxon>Chromadorea</taxon>
        <taxon>Rhabditida</taxon>
        <taxon>Spirurina</taxon>
        <taxon>Gnathostomatomorpha</taxon>
        <taxon>Gnathostomatoidea</taxon>
        <taxon>Gnathostomatidae</taxon>
        <taxon>Gnathostoma</taxon>
    </lineage>
</organism>
<dbReference type="PROSITE" id="PS00546">
    <property type="entry name" value="CYSTEINE_SWITCH"/>
    <property type="match status" value="1"/>
</dbReference>
<feature type="binding site" evidence="12">
    <location>
        <position position="238"/>
    </location>
    <ligand>
        <name>Zn(2+)</name>
        <dbReference type="ChEBI" id="CHEBI:29105"/>
        <label>2</label>
        <note>catalytic</note>
    </ligand>
</feature>
<feature type="binding site" evidence="13">
    <location>
        <position position="131"/>
    </location>
    <ligand>
        <name>Ca(2+)</name>
        <dbReference type="ChEBI" id="CHEBI:29108"/>
        <label>1</label>
    </ligand>
</feature>
<dbReference type="GO" id="GO:0046872">
    <property type="term" value="F:metal ion binding"/>
    <property type="evidence" value="ECO:0007669"/>
    <property type="project" value="UniProtKB-KW"/>
</dbReference>
<dbReference type="AlphaFoldDB" id="A0ABD6E6N8"/>
<evidence type="ECO:0000256" key="3">
    <source>
        <dbReference type="ARBA" id="ARBA00022723"/>
    </source>
</evidence>
<feature type="binding site" evidence="12">
    <location>
        <position position="228"/>
    </location>
    <ligand>
        <name>Zn(2+)</name>
        <dbReference type="ChEBI" id="CHEBI:29105"/>
        <label>2</label>
        <note>catalytic</note>
    </ligand>
</feature>
<protein>
    <recommendedName>
        <fullName evidence="17">Peptidase metallopeptidase domain-containing protein</fullName>
    </recommendedName>
</protein>
<evidence type="ECO:0000256" key="4">
    <source>
        <dbReference type="ARBA" id="ARBA00022729"/>
    </source>
</evidence>
<keyword evidence="7 12" id="KW-0862">Zinc</keyword>
<dbReference type="SUPFAM" id="SSF55486">
    <property type="entry name" value="Metalloproteases ('zincins'), catalytic domain"/>
    <property type="match status" value="1"/>
</dbReference>
<comment type="cofactor">
    <cofactor evidence="13">
        <name>Ca(2+)</name>
        <dbReference type="ChEBI" id="CHEBI:29108"/>
    </cofactor>
    <text evidence="13">Can bind about 5 Ca(2+) ions per subunit.</text>
</comment>
<dbReference type="FunFam" id="3.40.390.10:FF:000064">
    <property type="entry name" value="Matrix metalloproteinase-C"/>
    <property type="match status" value="1"/>
</dbReference>
<dbReference type="Pfam" id="PF00413">
    <property type="entry name" value="Peptidase_M10"/>
    <property type="match status" value="1"/>
</dbReference>
<dbReference type="PROSITE" id="PS51642">
    <property type="entry name" value="HEMOPEXIN_2"/>
    <property type="match status" value="2"/>
</dbReference>
<gene>
    <name evidence="18" type="ORF">AB6A40_001616</name>
</gene>
<dbReference type="PRINTS" id="PR00138">
    <property type="entry name" value="MATRIXIN"/>
</dbReference>
<dbReference type="GO" id="GO:0006508">
    <property type="term" value="P:proteolysis"/>
    <property type="evidence" value="ECO:0007669"/>
    <property type="project" value="UniProtKB-KW"/>
</dbReference>
<evidence type="ECO:0000256" key="8">
    <source>
        <dbReference type="ARBA" id="ARBA00023049"/>
    </source>
</evidence>
<evidence type="ECO:0000313" key="18">
    <source>
        <dbReference type="EMBL" id="MFH4974907.1"/>
    </source>
</evidence>
<dbReference type="InterPro" id="IPR021190">
    <property type="entry name" value="Pept_M10A"/>
</dbReference>
<keyword evidence="19" id="KW-1185">Reference proteome</keyword>
<feature type="binding site" evidence="13">
    <location>
        <position position="201"/>
    </location>
    <ligand>
        <name>Ca(2+)</name>
        <dbReference type="ChEBI" id="CHEBI:29108"/>
        <label>3</label>
    </ligand>
</feature>
<comment type="cofactor">
    <cofactor evidence="13">
        <name>Zn(2+)</name>
        <dbReference type="ChEBI" id="CHEBI:29105"/>
    </cofactor>
    <text evidence="13">Binds 2 Zn(2+) ions per subunit.</text>
</comment>
<evidence type="ECO:0000256" key="15">
    <source>
        <dbReference type="SAM" id="MobiDB-lite"/>
    </source>
</evidence>
<dbReference type="InterPro" id="IPR018487">
    <property type="entry name" value="Hemopexin-like_repeat"/>
</dbReference>
<feature type="binding site" evidence="13">
    <location>
        <position position="199"/>
    </location>
    <ligand>
        <name>Zn(2+)</name>
        <dbReference type="ChEBI" id="CHEBI:29105"/>
        <label>1</label>
    </ligand>
</feature>
<keyword evidence="4 16" id="KW-0732">Signal</keyword>
<feature type="chain" id="PRO_5044870057" description="Peptidase metallopeptidase domain-containing protein" evidence="16">
    <location>
        <begin position="22"/>
        <end position="566"/>
    </location>
</feature>
<dbReference type="SMART" id="SM00235">
    <property type="entry name" value="ZnMc"/>
    <property type="match status" value="1"/>
</dbReference>
<dbReference type="PANTHER" id="PTHR10201:SF329">
    <property type="entry name" value="MATRIX METALLOPROTEINASE-C"/>
    <property type="match status" value="1"/>
</dbReference>
<evidence type="ECO:0000256" key="9">
    <source>
        <dbReference type="ARBA" id="ARBA00023145"/>
    </source>
</evidence>
<dbReference type="InterPro" id="IPR036365">
    <property type="entry name" value="PGBD-like_sf"/>
</dbReference>
<keyword evidence="2" id="KW-0645">Protease</keyword>
<feature type="binding site" evidence="13">
    <location>
        <position position="246"/>
    </location>
    <ligand>
        <name>Zn(2+)</name>
        <dbReference type="ChEBI" id="CHEBI:29105"/>
        <label>2</label>
        <note>catalytic</note>
    </ligand>
</feature>
<accession>A0ABD6E6N8</accession>
<feature type="domain" description="Peptidase metallopeptidase" evidence="17">
    <location>
        <begin position="112"/>
        <end position="279"/>
    </location>
</feature>
<feature type="binding site" evidence="13">
    <location>
        <position position="387"/>
    </location>
    <ligand>
        <name>Ca(2+)</name>
        <dbReference type="ChEBI" id="CHEBI:29108"/>
        <label>4</label>
    </ligand>
</feature>
<feature type="binding site" evidence="13">
    <location>
        <position position="204"/>
    </location>
    <ligand>
        <name>Ca(2+)</name>
        <dbReference type="ChEBI" id="CHEBI:29108"/>
        <label>3</label>
    </ligand>
</feature>
<keyword evidence="9" id="KW-0865">Zymogen</keyword>
<feature type="region of interest" description="Disordered" evidence="15">
    <location>
        <begin position="333"/>
        <end position="362"/>
    </location>
</feature>
<name>A0ABD6E6N8_9BILA</name>
<dbReference type="Pfam" id="PF01471">
    <property type="entry name" value="PG_binding_1"/>
    <property type="match status" value="1"/>
</dbReference>
<dbReference type="Gene3D" id="2.110.10.10">
    <property type="entry name" value="Hemopexin-like domain"/>
    <property type="match status" value="1"/>
</dbReference>
<dbReference type="SUPFAM" id="SSF47090">
    <property type="entry name" value="PGBD-like"/>
    <property type="match status" value="1"/>
</dbReference>
<dbReference type="InterPro" id="IPR033739">
    <property type="entry name" value="M10A_MMP"/>
</dbReference>
<evidence type="ECO:0000256" key="2">
    <source>
        <dbReference type="ARBA" id="ARBA00022670"/>
    </source>
</evidence>
<keyword evidence="5" id="KW-0677">Repeat</keyword>
<feature type="binding site" evidence="13">
    <location>
        <position position="181"/>
    </location>
    <ligand>
        <name>Ca(2+)</name>
        <dbReference type="ChEBI" id="CHEBI:29108"/>
        <label>3</label>
    </ligand>
</feature>
<dbReference type="InterPro" id="IPR001818">
    <property type="entry name" value="Pept_M10_metallopeptidase"/>
</dbReference>
<evidence type="ECO:0000256" key="1">
    <source>
        <dbReference type="ARBA" id="ARBA00010370"/>
    </source>
</evidence>
<evidence type="ECO:0000313" key="19">
    <source>
        <dbReference type="Proteomes" id="UP001608902"/>
    </source>
</evidence>